<evidence type="ECO:0000256" key="8">
    <source>
        <dbReference type="ARBA" id="ARBA00022927"/>
    </source>
</evidence>
<evidence type="ECO:0000256" key="2">
    <source>
        <dbReference type="ARBA" id="ARBA00007208"/>
    </source>
</evidence>
<protein>
    <recommendedName>
        <fullName evidence="3">Type II secretion system protein N</fullName>
    </recommendedName>
    <alternativeName>
        <fullName evidence="10">General secretion pathway protein N</fullName>
    </alternativeName>
</protein>
<proteinExistence type="inferred from homology"/>
<keyword evidence="8" id="KW-0653">Protein transport</keyword>
<dbReference type="EMBL" id="JACHID010000002">
    <property type="protein sequence ID" value="MBB5021232.1"/>
    <property type="molecule type" value="Genomic_DNA"/>
</dbReference>
<keyword evidence="6" id="KW-0997">Cell inner membrane</keyword>
<gene>
    <name evidence="11" type="ORF">HNR37_000538</name>
</gene>
<keyword evidence="9" id="KW-0472">Membrane</keyword>
<dbReference type="RefSeq" id="WP_183729552.1">
    <property type="nucleotide sequence ID" value="NZ_JACHID010000002.1"/>
</dbReference>
<keyword evidence="7" id="KW-0812">Transmembrane</keyword>
<name>A0A7W7Y371_9BACT</name>
<dbReference type="InterPro" id="IPR022792">
    <property type="entry name" value="T2SS_protein-GspN"/>
</dbReference>
<keyword evidence="4" id="KW-0813">Transport</keyword>
<comment type="subcellular location">
    <subcellularLocation>
        <location evidence="1">Cell inner membrane</location>
    </subcellularLocation>
</comment>
<evidence type="ECO:0000256" key="5">
    <source>
        <dbReference type="ARBA" id="ARBA00022475"/>
    </source>
</evidence>
<dbReference type="GO" id="GO:0015627">
    <property type="term" value="C:type II protein secretion system complex"/>
    <property type="evidence" value="ECO:0007669"/>
    <property type="project" value="InterPro"/>
</dbReference>
<evidence type="ECO:0000256" key="3">
    <source>
        <dbReference type="ARBA" id="ARBA00021563"/>
    </source>
</evidence>
<evidence type="ECO:0000313" key="12">
    <source>
        <dbReference type="Proteomes" id="UP000528322"/>
    </source>
</evidence>
<evidence type="ECO:0000256" key="4">
    <source>
        <dbReference type="ARBA" id="ARBA00022448"/>
    </source>
</evidence>
<sequence>MLSRKSILLIALLFFASYLLFAAVTLPAQLTWSQVQKQLPAEDVALTQIEGTLWRGSGQFHYQQHSVPLSWRVRLAELLRLRAGVEVSLSDPGLQSKATVSLSPAGTLRVTLDGQVHPARILELAQFRELEIPGPVRLEQLEVHLQGSHFSHATGNTTWSGGTVRSILPGNHFEIDFPALEGRLELEDDGPIFSIARSGDDQPILQASLNENGWARLVLMNHLTRAIDLPWPIQGGRDGTIISYEEKVF</sequence>
<accession>A0A7W7Y371</accession>
<dbReference type="AlphaFoldDB" id="A0A7W7Y371"/>
<evidence type="ECO:0000256" key="7">
    <source>
        <dbReference type="ARBA" id="ARBA00022692"/>
    </source>
</evidence>
<reference evidence="11 12" key="1">
    <citation type="submission" date="2020-08" db="EMBL/GenBank/DDBJ databases">
        <title>Genomic Encyclopedia of Type Strains, Phase IV (KMG-IV): sequencing the most valuable type-strain genomes for metagenomic binning, comparative biology and taxonomic classification.</title>
        <authorList>
            <person name="Goeker M."/>
        </authorList>
    </citation>
    <scope>NUCLEOTIDE SEQUENCE [LARGE SCALE GENOMIC DNA]</scope>
    <source>
        <strain evidence="11 12">DSM 22071</strain>
    </source>
</reference>
<dbReference type="Pfam" id="PF01203">
    <property type="entry name" value="T2SSN"/>
    <property type="match status" value="1"/>
</dbReference>
<comment type="similarity">
    <text evidence="2">Belongs to the GSP N family.</text>
</comment>
<keyword evidence="5" id="KW-1003">Cell membrane</keyword>
<dbReference type="Proteomes" id="UP000528322">
    <property type="component" value="Unassembled WGS sequence"/>
</dbReference>
<dbReference type="GO" id="GO:0015628">
    <property type="term" value="P:protein secretion by the type II secretion system"/>
    <property type="evidence" value="ECO:0007669"/>
    <property type="project" value="InterPro"/>
</dbReference>
<organism evidence="11 12">
    <name type="scientific">Desulfurispira natronophila</name>
    <dbReference type="NCBI Taxonomy" id="682562"/>
    <lineage>
        <taxon>Bacteria</taxon>
        <taxon>Pseudomonadati</taxon>
        <taxon>Chrysiogenota</taxon>
        <taxon>Chrysiogenia</taxon>
        <taxon>Chrysiogenales</taxon>
        <taxon>Chrysiogenaceae</taxon>
        <taxon>Desulfurispira</taxon>
    </lineage>
</organism>
<dbReference type="GO" id="GO:0005886">
    <property type="term" value="C:plasma membrane"/>
    <property type="evidence" value="ECO:0007669"/>
    <property type="project" value="UniProtKB-SubCell"/>
</dbReference>
<keyword evidence="12" id="KW-1185">Reference proteome</keyword>
<evidence type="ECO:0000256" key="1">
    <source>
        <dbReference type="ARBA" id="ARBA00004533"/>
    </source>
</evidence>
<evidence type="ECO:0000256" key="10">
    <source>
        <dbReference type="ARBA" id="ARBA00030772"/>
    </source>
</evidence>
<evidence type="ECO:0000256" key="6">
    <source>
        <dbReference type="ARBA" id="ARBA00022519"/>
    </source>
</evidence>
<evidence type="ECO:0000313" key="11">
    <source>
        <dbReference type="EMBL" id="MBB5021232.1"/>
    </source>
</evidence>
<evidence type="ECO:0000256" key="9">
    <source>
        <dbReference type="ARBA" id="ARBA00023136"/>
    </source>
</evidence>
<comment type="caution">
    <text evidence="11">The sequence shown here is derived from an EMBL/GenBank/DDBJ whole genome shotgun (WGS) entry which is preliminary data.</text>
</comment>